<accession>R4YNR3</accession>
<organism evidence="6 7">
    <name type="scientific">Oleispira antarctica RB-8</name>
    <dbReference type="NCBI Taxonomy" id="698738"/>
    <lineage>
        <taxon>Bacteria</taxon>
        <taxon>Pseudomonadati</taxon>
        <taxon>Pseudomonadota</taxon>
        <taxon>Gammaproteobacteria</taxon>
        <taxon>Oceanospirillales</taxon>
        <taxon>Oceanospirillaceae</taxon>
        <taxon>Oleispira</taxon>
    </lineage>
</organism>
<dbReference type="CDD" id="cd06257">
    <property type="entry name" value="DnaJ"/>
    <property type="match status" value="1"/>
</dbReference>
<dbReference type="PANTHER" id="PTHR43096">
    <property type="entry name" value="DNAJ HOMOLOG 1, MITOCHONDRIAL-RELATED"/>
    <property type="match status" value="1"/>
</dbReference>
<dbReference type="OrthoDB" id="9779889at2"/>
<evidence type="ECO:0000259" key="5">
    <source>
        <dbReference type="PROSITE" id="PS50076"/>
    </source>
</evidence>
<dbReference type="SMART" id="SM00271">
    <property type="entry name" value="DnaJ"/>
    <property type="match status" value="1"/>
</dbReference>
<sequence length="302" mass="33341">MDFKDYYKILGVEGDADTKTIKDAYRKLARKYHPDVNSEKGAEDKFKDVAEAYQVLKDTERRAEFDDLKKYGSRSGRQGSQRSQGYSNQAGGFEGDFSDFFSSAFGGSQDFGQRRPRSVRGQDVETELSVRLEETLEVSEQTVSYTLSSSDGKGLKKNLKVKVPQGVVDGEKIRLTGQGQPGHNGGSAGDLYLIIRVAKHPLFDVNGQDVELIMPVTPWEAALGTKVTVPTLTGKISLTVPANTSSGKKFRIKGKGLKTKTATGDFLAIVKIVMPEKTSIENEALWKQLAEETNFDPREAWN</sequence>
<dbReference type="SUPFAM" id="SSF49493">
    <property type="entry name" value="HSP40/DnaJ peptide-binding domain"/>
    <property type="match status" value="2"/>
</dbReference>
<dbReference type="HOGENOM" id="CLU_017633_0_0_6"/>
<dbReference type="InterPro" id="IPR036869">
    <property type="entry name" value="J_dom_sf"/>
</dbReference>
<keyword evidence="3" id="KW-0143">Chaperone</keyword>
<dbReference type="Gene3D" id="1.20.5.460">
    <property type="entry name" value="Single helix bin"/>
    <property type="match status" value="1"/>
</dbReference>
<dbReference type="GO" id="GO:0051082">
    <property type="term" value="F:unfolded protein binding"/>
    <property type="evidence" value="ECO:0007669"/>
    <property type="project" value="InterPro"/>
</dbReference>
<protein>
    <submittedName>
        <fullName evidence="6">DNA-binding protein (CbpA), A</fullName>
    </submittedName>
</protein>
<dbReference type="FunFam" id="2.60.260.20:FF:000008">
    <property type="entry name" value="Curved DNA-binding protein"/>
    <property type="match status" value="1"/>
</dbReference>
<dbReference type="Pfam" id="PF01556">
    <property type="entry name" value="DnaJ_C"/>
    <property type="match status" value="1"/>
</dbReference>
<dbReference type="InterPro" id="IPR001623">
    <property type="entry name" value="DnaJ_domain"/>
</dbReference>
<evidence type="ECO:0000313" key="7">
    <source>
        <dbReference type="Proteomes" id="UP000032749"/>
    </source>
</evidence>
<dbReference type="GO" id="GO:0042026">
    <property type="term" value="P:protein refolding"/>
    <property type="evidence" value="ECO:0007669"/>
    <property type="project" value="TreeGrafter"/>
</dbReference>
<keyword evidence="2 6" id="KW-0238">DNA-binding</keyword>
<dbReference type="EMBL" id="FO203512">
    <property type="protein sequence ID" value="CCK74798.1"/>
    <property type="molecule type" value="Genomic_DNA"/>
</dbReference>
<gene>
    <name evidence="6" type="ORF">OLEAN_C06220</name>
</gene>
<dbReference type="PANTHER" id="PTHR43096:SF52">
    <property type="entry name" value="DNAJ HOMOLOG 1, MITOCHONDRIAL-RELATED"/>
    <property type="match status" value="1"/>
</dbReference>
<evidence type="ECO:0000256" key="2">
    <source>
        <dbReference type="ARBA" id="ARBA00023125"/>
    </source>
</evidence>
<dbReference type="PRINTS" id="PR00625">
    <property type="entry name" value="JDOMAIN"/>
</dbReference>
<evidence type="ECO:0000313" key="6">
    <source>
        <dbReference type="EMBL" id="CCK74798.1"/>
    </source>
</evidence>
<dbReference type="GO" id="GO:0005737">
    <property type="term" value="C:cytoplasm"/>
    <property type="evidence" value="ECO:0007669"/>
    <property type="project" value="TreeGrafter"/>
</dbReference>
<dbReference type="CDD" id="cd10747">
    <property type="entry name" value="DnaJ_C"/>
    <property type="match status" value="1"/>
</dbReference>
<dbReference type="Pfam" id="PF00226">
    <property type="entry name" value="DnaJ"/>
    <property type="match status" value="1"/>
</dbReference>
<dbReference type="SUPFAM" id="SSF46565">
    <property type="entry name" value="Chaperone J-domain"/>
    <property type="match status" value="1"/>
</dbReference>
<dbReference type="PROSITE" id="PS00636">
    <property type="entry name" value="DNAJ_1"/>
    <property type="match status" value="1"/>
</dbReference>
<proteinExistence type="predicted"/>
<evidence type="ECO:0000256" key="1">
    <source>
        <dbReference type="ARBA" id="ARBA00022490"/>
    </source>
</evidence>
<dbReference type="PROSITE" id="PS50076">
    <property type="entry name" value="DNAJ_2"/>
    <property type="match status" value="1"/>
</dbReference>
<dbReference type="InterPro" id="IPR008971">
    <property type="entry name" value="HSP40/DnaJ_pept-bd"/>
</dbReference>
<evidence type="ECO:0000256" key="3">
    <source>
        <dbReference type="ARBA" id="ARBA00023186"/>
    </source>
</evidence>
<dbReference type="InterPro" id="IPR002939">
    <property type="entry name" value="DnaJ_C"/>
</dbReference>
<dbReference type="STRING" id="698738.OLEAN_C06220"/>
<feature type="domain" description="J" evidence="5">
    <location>
        <begin position="5"/>
        <end position="69"/>
    </location>
</feature>
<dbReference type="InterPro" id="IPR018253">
    <property type="entry name" value="DnaJ_domain_CS"/>
</dbReference>
<dbReference type="PATRIC" id="fig|698738.3.peg.640"/>
<dbReference type="GO" id="GO:0003677">
    <property type="term" value="F:DNA binding"/>
    <property type="evidence" value="ECO:0007669"/>
    <property type="project" value="UniProtKB-KW"/>
</dbReference>
<keyword evidence="7" id="KW-1185">Reference proteome</keyword>
<feature type="region of interest" description="Disordered" evidence="4">
    <location>
        <begin position="67"/>
        <end position="89"/>
    </location>
</feature>
<feature type="compositionally biased region" description="Low complexity" evidence="4">
    <location>
        <begin position="73"/>
        <end position="85"/>
    </location>
</feature>
<dbReference type="Proteomes" id="UP000032749">
    <property type="component" value="Chromosome"/>
</dbReference>
<dbReference type="AlphaFoldDB" id="R4YNR3"/>
<evidence type="ECO:0000256" key="4">
    <source>
        <dbReference type="SAM" id="MobiDB-lite"/>
    </source>
</evidence>
<name>R4YNR3_OLEAN</name>
<dbReference type="Gene3D" id="1.10.287.110">
    <property type="entry name" value="DnaJ domain"/>
    <property type="match status" value="1"/>
</dbReference>
<dbReference type="FunFam" id="2.60.260.20:FF:000013">
    <property type="entry name" value="DnaJ subfamily B member 11"/>
    <property type="match status" value="1"/>
</dbReference>
<reference evidence="6 7" key="1">
    <citation type="journal article" date="2013" name="Nat. Commun.">
        <title>Genome sequence and functional genomic analysis of the oil-degrading bacterium Oleispira antarctica.</title>
        <authorList>
            <person name="Kube M."/>
            <person name="Chernikova T.N."/>
            <person name="Al-Ramahi Y."/>
            <person name="Beloqui A."/>
            <person name="Lopez-Cortez N."/>
            <person name="Guazzaroni M.E."/>
            <person name="Heipieper H.J."/>
            <person name="Klages S."/>
            <person name="Kotsyurbenko O.R."/>
            <person name="Langer I."/>
            <person name="Nechitaylo T.Y."/>
            <person name="Lunsdorf H."/>
            <person name="Fernandez M."/>
            <person name="Juarez S."/>
            <person name="Ciordia S."/>
            <person name="Singer A."/>
            <person name="Kagan O."/>
            <person name="Egorova O."/>
            <person name="Petit P.A."/>
            <person name="Stogios P."/>
            <person name="Kim Y."/>
            <person name="Tchigvintsev A."/>
            <person name="Flick R."/>
            <person name="Denaro R."/>
            <person name="Genovese M."/>
            <person name="Albar J.P."/>
            <person name="Reva O.N."/>
            <person name="Martinez-Gomariz M."/>
            <person name="Tran H."/>
            <person name="Ferrer M."/>
            <person name="Savchenko A."/>
            <person name="Yakunin A.F."/>
            <person name="Yakimov M.M."/>
            <person name="Golyshina O.V."/>
            <person name="Reinhardt R."/>
            <person name="Golyshin P.N."/>
        </authorList>
    </citation>
    <scope>NUCLEOTIDE SEQUENCE [LARGE SCALE GENOMIC DNA]</scope>
</reference>
<keyword evidence="1" id="KW-0963">Cytoplasm</keyword>
<dbReference type="Gene3D" id="2.60.260.20">
    <property type="entry name" value="Urease metallochaperone UreE, N-terminal domain"/>
    <property type="match status" value="2"/>
</dbReference>
<dbReference type="KEGG" id="oai:OLEAN_C06220"/>